<organism evidence="2 3">
    <name type="scientific">Lapillicoccus jejuensis</name>
    <dbReference type="NCBI Taxonomy" id="402171"/>
    <lineage>
        <taxon>Bacteria</taxon>
        <taxon>Bacillati</taxon>
        <taxon>Actinomycetota</taxon>
        <taxon>Actinomycetes</taxon>
        <taxon>Micrococcales</taxon>
        <taxon>Intrasporangiaceae</taxon>
        <taxon>Lapillicoccus</taxon>
    </lineage>
</organism>
<evidence type="ECO:0008006" key="4">
    <source>
        <dbReference type="Google" id="ProtNLM"/>
    </source>
</evidence>
<feature type="region of interest" description="Disordered" evidence="1">
    <location>
        <begin position="179"/>
        <end position="204"/>
    </location>
</feature>
<evidence type="ECO:0000313" key="2">
    <source>
        <dbReference type="EMBL" id="TQJ09577.1"/>
    </source>
</evidence>
<proteinExistence type="predicted"/>
<evidence type="ECO:0000256" key="1">
    <source>
        <dbReference type="SAM" id="MobiDB-lite"/>
    </source>
</evidence>
<comment type="caution">
    <text evidence="2">The sequence shown here is derived from an EMBL/GenBank/DDBJ whole genome shotgun (WGS) entry which is preliminary data.</text>
</comment>
<dbReference type="OrthoDB" id="3204481at2"/>
<protein>
    <recommendedName>
        <fullName evidence="4">Condensation domain-containing protein</fullName>
    </recommendedName>
</protein>
<dbReference type="RefSeq" id="WP_141848922.1">
    <property type="nucleotide sequence ID" value="NZ_BAAAPR010000009.1"/>
</dbReference>
<accession>A0A542E2L4</accession>
<name>A0A542E2L4_9MICO</name>
<dbReference type="Proteomes" id="UP000317893">
    <property type="component" value="Unassembled WGS sequence"/>
</dbReference>
<evidence type="ECO:0000313" key="3">
    <source>
        <dbReference type="Proteomes" id="UP000317893"/>
    </source>
</evidence>
<sequence>MSPPPGRRVAAVDRAWAGRYAALLVSGVRVPPVDVVRATVRAVVTGRPDTPYGALLDPRRLRWVPVDPDRVEEHLDRVVVAGPDPRPGQEEAALEDLTRGHEEDLPVRVTVGPTSLGCTASHMVGDAVTTALLLRSLLLGDPGPVLRERRLDAGLLGRAALAQTRTHARDWARLAVQRRPVGAGPRGRGAGPPDRVDAGPGSGTRLVGTRLEPADLAAVSRWRNAHAPGAPLAAALATLSARALVDAGVPLDTSGLFTLVDLRRYLVGLPPGTAVGGNLAKAVRLPCDLLDPRAVGSALAHVVASGRPVPATVLGAVGALLRPPSAGGGPGAPLRLTFNTVPGLPGSDTLPWLEGRRGRYVGAGFPVAPDGLSLVAHRLRDHLELTASVAPGTVPAELVRDALRSLVGGTRPGGPPL</sequence>
<dbReference type="EMBL" id="VFMN01000001">
    <property type="protein sequence ID" value="TQJ09577.1"/>
    <property type="molecule type" value="Genomic_DNA"/>
</dbReference>
<dbReference type="AlphaFoldDB" id="A0A542E2L4"/>
<reference evidence="2 3" key="1">
    <citation type="submission" date="2019-06" db="EMBL/GenBank/DDBJ databases">
        <title>Sequencing the genomes of 1000 actinobacteria strains.</title>
        <authorList>
            <person name="Klenk H.-P."/>
        </authorList>
    </citation>
    <scope>NUCLEOTIDE SEQUENCE [LARGE SCALE GENOMIC DNA]</scope>
    <source>
        <strain evidence="2 3">DSM 18607</strain>
    </source>
</reference>
<keyword evidence="3" id="KW-1185">Reference proteome</keyword>
<gene>
    <name evidence="2" type="ORF">FB458_2689</name>
</gene>